<protein>
    <recommendedName>
        <fullName evidence="5">Flagellar hook-associated protein 2</fullName>
        <shortName evidence="5">HAP2</shortName>
    </recommendedName>
    <alternativeName>
        <fullName evidence="5">Flagellar cap protein</fullName>
    </alternativeName>
</protein>
<organism evidence="8 9">
    <name type="scientific">Nitrospira moscoviensis</name>
    <dbReference type="NCBI Taxonomy" id="42253"/>
    <lineage>
        <taxon>Bacteria</taxon>
        <taxon>Pseudomonadati</taxon>
        <taxon>Nitrospirota</taxon>
        <taxon>Nitrospiria</taxon>
        <taxon>Nitrospirales</taxon>
        <taxon>Nitrospiraceae</taxon>
        <taxon>Nitrospira</taxon>
    </lineage>
</organism>
<evidence type="ECO:0000313" key="8">
    <source>
        <dbReference type="EMBL" id="ALA58567.1"/>
    </source>
</evidence>
<dbReference type="EMBL" id="CP011801">
    <property type="protein sequence ID" value="ALA58567.1"/>
    <property type="molecule type" value="Genomic_DNA"/>
</dbReference>
<evidence type="ECO:0000313" key="9">
    <source>
        <dbReference type="Proteomes" id="UP000069205"/>
    </source>
</evidence>
<dbReference type="Pfam" id="PF02465">
    <property type="entry name" value="FliD_N"/>
    <property type="match status" value="1"/>
</dbReference>
<keyword evidence="5" id="KW-0964">Secreted</keyword>
<dbReference type="GO" id="GO:0071973">
    <property type="term" value="P:bacterial-type flagellum-dependent cell motility"/>
    <property type="evidence" value="ECO:0007669"/>
    <property type="project" value="TreeGrafter"/>
</dbReference>
<dbReference type="InterPro" id="IPR010809">
    <property type="entry name" value="FliD_C"/>
</dbReference>
<dbReference type="GO" id="GO:0009421">
    <property type="term" value="C:bacterial-type flagellum filament cap"/>
    <property type="evidence" value="ECO:0007669"/>
    <property type="project" value="InterPro"/>
</dbReference>
<dbReference type="Pfam" id="PF07195">
    <property type="entry name" value="FliD_C"/>
    <property type="match status" value="1"/>
</dbReference>
<keyword evidence="8" id="KW-0282">Flagellum</keyword>
<comment type="subcellular location">
    <subcellularLocation>
        <location evidence="5">Secreted</location>
    </subcellularLocation>
    <subcellularLocation>
        <location evidence="5">Bacterial flagellum</location>
    </subcellularLocation>
</comment>
<comment type="function">
    <text evidence="5">Required for morphogenesis and for the elongation of the flagellar filament by facilitating polymerization of the flagellin monomers at the tip of growing filament. Forms a capping structure, which prevents flagellin subunits (transported through the central channel of the flagellum) from leaking out without polymerization at the distal end.</text>
</comment>
<keyword evidence="4 5" id="KW-0975">Bacterial flagellum</keyword>
<dbReference type="AlphaFoldDB" id="A0A0K2GD77"/>
<reference evidence="8 9" key="1">
    <citation type="journal article" date="2015" name="Proc. Natl. Acad. Sci. U.S.A.">
        <title>Expanded metabolic versatility of ubiquitous nitrite-oxidizing bacteria from the genus Nitrospira.</title>
        <authorList>
            <person name="Koch H."/>
            <person name="Lucker S."/>
            <person name="Albertsen M."/>
            <person name="Kitzinger K."/>
            <person name="Herbold C."/>
            <person name="Spieck E."/>
            <person name="Nielsen P.H."/>
            <person name="Wagner M."/>
            <person name="Daims H."/>
        </authorList>
    </citation>
    <scope>NUCLEOTIDE SEQUENCE [LARGE SCALE GENOMIC DNA]</scope>
    <source>
        <strain evidence="8 9">NSP M-1</strain>
    </source>
</reference>
<dbReference type="GO" id="GO:0005576">
    <property type="term" value="C:extracellular region"/>
    <property type="evidence" value="ECO:0007669"/>
    <property type="project" value="UniProtKB-SubCell"/>
</dbReference>
<dbReference type="PANTHER" id="PTHR30288">
    <property type="entry name" value="FLAGELLAR CAP/ASSEMBLY PROTEIN FLID"/>
    <property type="match status" value="1"/>
</dbReference>
<comment type="similarity">
    <text evidence="1 5">Belongs to the FliD family.</text>
</comment>
<evidence type="ECO:0000256" key="5">
    <source>
        <dbReference type="RuleBase" id="RU362066"/>
    </source>
</evidence>
<dbReference type="OrthoDB" id="5980200at2"/>
<keyword evidence="3 5" id="KW-0175">Coiled coil</keyword>
<dbReference type="STRING" id="42253.NITMOv2_2150"/>
<dbReference type="Proteomes" id="UP000069205">
    <property type="component" value="Chromosome"/>
</dbReference>
<dbReference type="GO" id="GO:0007155">
    <property type="term" value="P:cell adhesion"/>
    <property type="evidence" value="ECO:0007669"/>
    <property type="project" value="InterPro"/>
</dbReference>
<dbReference type="GO" id="GO:0009424">
    <property type="term" value="C:bacterial-type flagellum hook"/>
    <property type="evidence" value="ECO:0007669"/>
    <property type="project" value="UniProtKB-UniRule"/>
</dbReference>
<dbReference type="InterPro" id="IPR040026">
    <property type="entry name" value="FliD"/>
</dbReference>
<dbReference type="InterPro" id="IPR003481">
    <property type="entry name" value="FliD_N"/>
</dbReference>
<keyword evidence="9" id="KW-1185">Reference proteome</keyword>
<dbReference type="PATRIC" id="fig|42253.5.peg.2119"/>
<name>A0A0K2GD77_NITMO</name>
<accession>A0A0K2GD77</accession>
<evidence type="ECO:0000259" key="7">
    <source>
        <dbReference type="Pfam" id="PF07195"/>
    </source>
</evidence>
<feature type="domain" description="Flagellar hook-associated protein 2 N-terminal" evidence="6">
    <location>
        <begin position="12"/>
        <end position="107"/>
    </location>
</feature>
<proteinExistence type="inferred from homology"/>
<dbReference type="PANTHER" id="PTHR30288:SF0">
    <property type="entry name" value="FLAGELLAR HOOK-ASSOCIATED PROTEIN 2"/>
    <property type="match status" value="1"/>
</dbReference>
<evidence type="ECO:0000256" key="2">
    <source>
        <dbReference type="ARBA" id="ARBA00011255"/>
    </source>
</evidence>
<keyword evidence="8" id="KW-0966">Cell projection</keyword>
<dbReference type="RefSeq" id="WP_053379716.1">
    <property type="nucleotide sequence ID" value="NZ_CP011801.1"/>
</dbReference>
<sequence length="465" mass="48072">MPTVSFGGLGNGLDFGQVVDQMVKVSRLPINRLTDKKAALNSKFTDYTTLSTKLIALQSAADALRLPSLFDRTSVSVSDATVLSATASSTATAGTYTVRVTQLAQAHQITNKAAKAVASTTTDIVSGSSATFSFTVAGGTTQTVTLGDTATLEDLRSGINDLGAGVTASIVNTGTDAAPAYRLVLTATSTGDVNDIAVTADDTTLDFLNASGTGGIDTLQAAQDSIIVVGNPALNPVTIQRNGNTITDAIAGVTLTLTDTTGAGTVSVNVTQDAAAVKANIKALATAYNDVVKFINERNTYDITTKKGGIFFNEPTVRGVLSQIGAALSTSVSGASTFTMVGQIGFKTERDGTMTIDDAKLDAAFSTSYAAVKTLFTRQSGVTGVAQLLVDAVDALDDTASGSLTLRKNGLTDQIGDLTDDIARKEDLLAQYEARLRRQYAALDGLLGQLQSQIGFLQATSSIKK</sequence>
<evidence type="ECO:0000256" key="1">
    <source>
        <dbReference type="ARBA" id="ARBA00009764"/>
    </source>
</evidence>
<gene>
    <name evidence="8" type="ORF">NITMOv2_2150</name>
</gene>
<keyword evidence="8" id="KW-0969">Cilium</keyword>
<evidence type="ECO:0000256" key="4">
    <source>
        <dbReference type="ARBA" id="ARBA00023143"/>
    </source>
</evidence>
<evidence type="ECO:0000256" key="3">
    <source>
        <dbReference type="ARBA" id="ARBA00023054"/>
    </source>
</evidence>
<feature type="coiled-coil region" evidence="5">
    <location>
        <begin position="415"/>
        <end position="442"/>
    </location>
</feature>
<dbReference type="KEGG" id="nmv:NITMOv2_2150"/>
<evidence type="ECO:0000259" key="6">
    <source>
        <dbReference type="Pfam" id="PF02465"/>
    </source>
</evidence>
<comment type="subunit">
    <text evidence="2 5">Homopentamer.</text>
</comment>
<feature type="domain" description="Flagellar hook-associated protein 2 C-terminal" evidence="7">
    <location>
        <begin position="222"/>
        <end position="452"/>
    </location>
</feature>